<dbReference type="PROSITE" id="PS00211">
    <property type="entry name" value="ABC_TRANSPORTER_1"/>
    <property type="match status" value="1"/>
</dbReference>
<dbReference type="PROSITE" id="PS50893">
    <property type="entry name" value="ABC_TRANSPORTER_2"/>
    <property type="match status" value="1"/>
</dbReference>
<dbReference type="GO" id="GO:0140359">
    <property type="term" value="F:ABC-type transporter activity"/>
    <property type="evidence" value="ECO:0007669"/>
    <property type="project" value="InterPro"/>
</dbReference>
<reference evidence="11 12" key="1">
    <citation type="submission" date="2019-12" db="EMBL/GenBank/DDBJ databases">
        <title>Genomic-based taxomic classification of the family Erythrobacteraceae.</title>
        <authorList>
            <person name="Xu L."/>
        </authorList>
    </citation>
    <scope>NUCLEOTIDE SEQUENCE [LARGE SCALE GENOMIC DNA]</scope>
    <source>
        <strain evidence="11 12">KCTC 42453</strain>
    </source>
</reference>
<dbReference type="InterPro" id="IPR036640">
    <property type="entry name" value="ABC1_TM_sf"/>
</dbReference>
<dbReference type="InterPro" id="IPR027417">
    <property type="entry name" value="P-loop_NTPase"/>
</dbReference>
<dbReference type="InterPro" id="IPR039421">
    <property type="entry name" value="Type_1_exporter"/>
</dbReference>
<evidence type="ECO:0000256" key="4">
    <source>
        <dbReference type="ARBA" id="ARBA00022741"/>
    </source>
</evidence>
<evidence type="ECO:0000259" key="10">
    <source>
        <dbReference type="PROSITE" id="PS50929"/>
    </source>
</evidence>
<dbReference type="RefSeq" id="WP_160756657.1">
    <property type="nucleotide sequence ID" value="NZ_WTYL01000003.1"/>
</dbReference>
<sequence length="605" mass="66996">MPPDFPTPAPANHDSWTTLKRFLPYLWPHDNSVLKRRIVVAILLVLAGKATTLLLPFAYKNAVDSMTTATNEAMMVAVALVLAYALGRFTSVVFDNLRNITFERVGQDAIRQLAEDVFHRLHRLSLRFHLSRRTGEITKTIDRGTKSINTMLYFLLFNIAPTIIELVAVAVIFYVNFGLGLVLATALTVVTYISVTRWITEWRTKLRAEMNDLDGRAHSRAVDSLLNYETVKYFSAESREEERYALSTRAYAEAAVKSENSLGLLNIAQALITNLLMGGAMAYTVWGWSQGRLTVGDLVFVNTYLMQLFRPLDMLGFVYRTVRQGLIDMAAMFQLMDSEVEVEDRPGAPALAIRQPTITFDNVVFGYDQDRTILHGLSFHVPVGGHIAIVGPSGAGKSTIARLLFRFYDPWSGRILIDGQDISEVTQASVRAAIGIVPQDSVLFNDTVGYNIAYGRAGATDEDVLAAAQGAAILPFIEKLPQGFDTEVGERGLKLSGGEKQRVAIARTLVKNPPILVLDEATSALDSRTEQDILDTLHRVSENRTSLSIAHRLSTIADADEILVLNEGRMAEKGSHSALLERRGLYADMWNRQQNESGAEAEIAE</sequence>
<dbReference type="SUPFAM" id="SSF52540">
    <property type="entry name" value="P-loop containing nucleoside triphosphate hydrolases"/>
    <property type="match status" value="1"/>
</dbReference>
<keyword evidence="12" id="KW-1185">Reference proteome</keyword>
<protein>
    <submittedName>
        <fullName evidence="11">ATP-binding cassette domain-containing protein</fullName>
    </submittedName>
</protein>
<evidence type="ECO:0000256" key="2">
    <source>
        <dbReference type="ARBA" id="ARBA00022448"/>
    </source>
</evidence>
<dbReference type="OrthoDB" id="5288711at2"/>
<dbReference type="Pfam" id="PF00005">
    <property type="entry name" value="ABC_tran"/>
    <property type="match status" value="1"/>
</dbReference>
<evidence type="ECO:0000256" key="5">
    <source>
        <dbReference type="ARBA" id="ARBA00022840"/>
    </source>
</evidence>
<dbReference type="GO" id="GO:0005524">
    <property type="term" value="F:ATP binding"/>
    <property type="evidence" value="ECO:0007669"/>
    <property type="project" value="UniProtKB-KW"/>
</dbReference>
<feature type="domain" description="ABC transmembrane type-1" evidence="10">
    <location>
        <begin position="39"/>
        <end position="324"/>
    </location>
</feature>
<keyword evidence="6 8" id="KW-1133">Transmembrane helix</keyword>
<dbReference type="SUPFAM" id="SSF90123">
    <property type="entry name" value="ABC transporter transmembrane region"/>
    <property type="match status" value="1"/>
</dbReference>
<dbReference type="GO" id="GO:0005886">
    <property type="term" value="C:plasma membrane"/>
    <property type="evidence" value="ECO:0007669"/>
    <property type="project" value="UniProtKB-SubCell"/>
</dbReference>
<dbReference type="EMBL" id="WTYL01000003">
    <property type="protein sequence ID" value="MXP45012.1"/>
    <property type="molecule type" value="Genomic_DNA"/>
</dbReference>
<dbReference type="Proteomes" id="UP000431922">
    <property type="component" value="Unassembled WGS sequence"/>
</dbReference>
<evidence type="ECO:0000256" key="8">
    <source>
        <dbReference type="SAM" id="Phobius"/>
    </source>
</evidence>
<proteinExistence type="predicted"/>
<keyword evidence="4" id="KW-0547">Nucleotide-binding</keyword>
<keyword evidence="5 11" id="KW-0067">ATP-binding</keyword>
<gene>
    <name evidence="11" type="ORF">GRI65_11155</name>
</gene>
<dbReference type="GO" id="GO:0016887">
    <property type="term" value="F:ATP hydrolysis activity"/>
    <property type="evidence" value="ECO:0007669"/>
    <property type="project" value="InterPro"/>
</dbReference>
<dbReference type="CDD" id="cd03253">
    <property type="entry name" value="ABCC_ATM1_transporter"/>
    <property type="match status" value="1"/>
</dbReference>
<dbReference type="InterPro" id="IPR011527">
    <property type="entry name" value="ABC1_TM_dom"/>
</dbReference>
<evidence type="ECO:0000256" key="1">
    <source>
        <dbReference type="ARBA" id="ARBA00004651"/>
    </source>
</evidence>
<evidence type="ECO:0000256" key="3">
    <source>
        <dbReference type="ARBA" id="ARBA00022692"/>
    </source>
</evidence>
<feature type="transmembrane region" description="Helical" evidence="8">
    <location>
        <begin position="38"/>
        <end position="59"/>
    </location>
</feature>
<dbReference type="Gene3D" id="3.40.50.300">
    <property type="entry name" value="P-loop containing nucleotide triphosphate hydrolases"/>
    <property type="match status" value="1"/>
</dbReference>
<evidence type="ECO:0000256" key="6">
    <source>
        <dbReference type="ARBA" id="ARBA00022989"/>
    </source>
</evidence>
<feature type="domain" description="ABC transporter" evidence="9">
    <location>
        <begin position="358"/>
        <end position="592"/>
    </location>
</feature>
<dbReference type="AlphaFoldDB" id="A0A845B6A1"/>
<keyword evidence="7 8" id="KW-0472">Membrane</keyword>
<dbReference type="SMART" id="SM00382">
    <property type="entry name" value="AAA"/>
    <property type="match status" value="1"/>
</dbReference>
<keyword evidence="3 8" id="KW-0812">Transmembrane</keyword>
<feature type="transmembrane region" description="Helical" evidence="8">
    <location>
        <begin position="74"/>
        <end position="94"/>
    </location>
</feature>
<accession>A0A845B6A1</accession>
<evidence type="ECO:0000256" key="7">
    <source>
        <dbReference type="ARBA" id="ARBA00023136"/>
    </source>
</evidence>
<name>A0A845B6A1_9SPHN</name>
<dbReference type="InterPro" id="IPR003439">
    <property type="entry name" value="ABC_transporter-like_ATP-bd"/>
</dbReference>
<feature type="transmembrane region" description="Helical" evidence="8">
    <location>
        <begin position="152"/>
        <end position="175"/>
    </location>
</feature>
<dbReference type="PANTHER" id="PTHR24221:SF654">
    <property type="entry name" value="ATP-BINDING CASSETTE SUB-FAMILY B MEMBER 6"/>
    <property type="match status" value="1"/>
</dbReference>
<feature type="transmembrane region" description="Helical" evidence="8">
    <location>
        <begin position="181"/>
        <end position="200"/>
    </location>
</feature>
<organism evidence="11 12">
    <name type="scientific">Allopontixanthobacter sediminis</name>
    <dbReference type="NCBI Taxonomy" id="1689985"/>
    <lineage>
        <taxon>Bacteria</taxon>
        <taxon>Pseudomonadati</taxon>
        <taxon>Pseudomonadota</taxon>
        <taxon>Alphaproteobacteria</taxon>
        <taxon>Sphingomonadales</taxon>
        <taxon>Erythrobacteraceae</taxon>
        <taxon>Allopontixanthobacter</taxon>
    </lineage>
</organism>
<dbReference type="InterPro" id="IPR003593">
    <property type="entry name" value="AAA+_ATPase"/>
</dbReference>
<comment type="subcellular location">
    <subcellularLocation>
        <location evidence="1">Cell membrane</location>
        <topology evidence="1">Multi-pass membrane protein</topology>
    </subcellularLocation>
</comment>
<evidence type="ECO:0000259" key="9">
    <source>
        <dbReference type="PROSITE" id="PS50893"/>
    </source>
</evidence>
<dbReference type="Pfam" id="PF00664">
    <property type="entry name" value="ABC_membrane"/>
    <property type="match status" value="1"/>
</dbReference>
<dbReference type="InterPro" id="IPR017871">
    <property type="entry name" value="ABC_transporter-like_CS"/>
</dbReference>
<dbReference type="PANTHER" id="PTHR24221">
    <property type="entry name" value="ATP-BINDING CASSETTE SUB-FAMILY B"/>
    <property type="match status" value="1"/>
</dbReference>
<dbReference type="FunFam" id="3.40.50.300:FF:000186">
    <property type="entry name" value="ATP-binding cassette sub-family B member 7, mitochondrial"/>
    <property type="match status" value="1"/>
</dbReference>
<evidence type="ECO:0000313" key="12">
    <source>
        <dbReference type="Proteomes" id="UP000431922"/>
    </source>
</evidence>
<dbReference type="PROSITE" id="PS50929">
    <property type="entry name" value="ABC_TM1F"/>
    <property type="match status" value="1"/>
</dbReference>
<dbReference type="CDD" id="cd18582">
    <property type="entry name" value="ABC_6TM_ATM1_ABCB7"/>
    <property type="match status" value="1"/>
</dbReference>
<evidence type="ECO:0000313" key="11">
    <source>
        <dbReference type="EMBL" id="MXP45012.1"/>
    </source>
</evidence>
<feature type="transmembrane region" description="Helical" evidence="8">
    <location>
        <begin position="264"/>
        <end position="286"/>
    </location>
</feature>
<comment type="caution">
    <text evidence="11">The sequence shown here is derived from an EMBL/GenBank/DDBJ whole genome shotgun (WGS) entry which is preliminary data.</text>
</comment>
<keyword evidence="2" id="KW-0813">Transport</keyword>
<dbReference type="Gene3D" id="1.20.1560.10">
    <property type="entry name" value="ABC transporter type 1, transmembrane domain"/>
    <property type="match status" value="1"/>
</dbReference>